<dbReference type="PANTHER" id="PTHR48081">
    <property type="entry name" value="AB HYDROLASE SUPERFAMILY PROTEIN C4A8.06C"/>
    <property type="match status" value="1"/>
</dbReference>
<dbReference type="EMBL" id="KJ002562">
    <property type="protein sequence ID" value="AIK29633.1"/>
    <property type="molecule type" value="Genomic_DNA"/>
</dbReference>
<dbReference type="SMR" id="A0A0A7DHW7"/>
<dbReference type="ESTHER" id="9gamm-a0a0a7dhw7">
    <property type="family name" value="Hormone-sensitive_lipase_like"/>
</dbReference>
<dbReference type="InterPro" id="IPR013094">
    <property type="entry name" value="AB_hydrolase_3"/>
</dbReference>
<dbReference type="InterPro" id="IPR050300">
    <property type="entry name" value="GDXG_lipolytic_enzyme"/>
</dbReference>
<evidence type="ECO:0000259" key="2">
    <source>
        <dbReference type="Pfam" id="PF07859"/>
    </source>
</evidence>
<dbReference type="SUPFAM" id="SSF53474">
    <property type="entry name" value="alpha/beta-Hydrolases"/>
    <property type="match status" value="1"/>
</dbReference>
<dbReference type="GO" id="GO:0016787">
    <property type="term" value="F:hydrolase activity"/>
    <property type="evidence" value="ECO:0007669"/>
    <property type="project" value="UniProtKB-KW"/>
</dbReference>
<dbReference type="AlphaFoldDB" id="A0A0A7DHW7"/>
<accession>A0A0A7DHW7</accession>
<name>A0A0A7DHW7_9GAMM</name>
<reference evidence="3" key="2">
    <citation type="submission" date="2013-12" db="EMBL/GenBank/DDBJ databases">
        <title>Cloning and characterization of an enantioselective l-menthyl benzoate hydrolase from newly isolated Acinetobacter sp. ECU2040.</title>
        <authorList>
            <person name="Yin J.G."/>
            <person name="Zheng G.W."/>
            <person name="Xu J.H."/>
        </authorList>
    </citation>
    <scope>NUCLEOTIDE SEQUENCE</scope>
    <source>
        <strain evidence="3">ECU2040</strain>
    </source>
</reference>
<reference evidence="3" key="1">
    <citation type="journal article" date="2013" name="Appl. Biochem. Biotechnol.">
        <title>Enantioselective hydrolysis of dl-menthyl benzoate by cell-free extract of newly isolated Acinetobacter sp. ECU2040.</title>
        <authorList>
            <person name="Ngo-Thi M.T."/>
            <person name="Yin J.G."/>
            <person name="Pan J."/>
            <person name="Zheng G.W."/>
            <person name="Xu J.H."/>
        </authorList>
    </citation>
    <scope>NUCLEOTIDE SEQUENCE</scope>
    <source>
        <strain evidence="3">ECU2040</strain>
    </source>
</reference>
<dbReference type="PANTHER" id="PTHR48081:SF8">
    <property type="entry name" value="ALPHA_BETA HYDROLASE FOLD-3 DOMAIN-CONTAINING PROTEIN-RELATED"/>
    <property type="match status" value="1"/>
</dbReference>
<evidence type="ECO:0000313" key="3">
    <source>
        <dbReference type="EMBL" id="AIK29633.1"/>
    </source>
</evidence>
<dbReference type="Pfam" id="PF07859">
    <property type="entry name" value="Abhydrolase_3"/>
    <property type="match status" value="1"/>
</dbReference>
<gene>
    <name evidence="3" type="primary">abh</name>
</gene>
<proteinExistence type="predicted"/>
<dbReference type="Gene3D" id="3.40.50.1820">
    <property type="entry name" value="alpha/beta hydrolase"/>
    <property type="match status" value="1"/>
</dbReference>
<evidence type="ECO:0000256" key="1">
    <source>
        <dbReference type="ARBA" id="ARBA00022801"/>
    </source>
</evidence>
<dbReference type="InterPro" id="IPR029058">
    <property type="entry name" value="AB_hydrolase_fold"/>
</dbReference>
<protein>
    <submittedName>
        <fullName evidence="3">Hydrolase</fullName>
    </submittedName>
</protein>
<keyword evidence="1 3" id="KW-0378">Hydrolase</keyword>
<sequence>MEIGMTAFNQKIQTLLDKGQGPAARALDKLPRLAQESLAKILGYSYQYPDLDSFTKCMMAVQIKQGRIGFIGSDPIDSRRQFDTQMLAIRQKSTEVDSVEDIRLPLQSGTIFARHYHPAPNKKLPLLVFYHGGGFVVGGLDTHDEVCRILAKYAKVQVLSIDYPLAPEVSPQHLIQSCEDALAWVYQNRRQLKILKNRIAVAGDSAGGNISTVVAQRSVNKPYAPQAQLLIYPTVDFKSRHPSFYAYNEGLVLTDSDINYVTQYYATQHNVELDDPIISPTYGNLKKNPPAFVITAGHDVLHDEAKIYSYKLRQNGVKMHYEEYPDQTHGFINLTPISKKAKRYTIEISKNFRKFWDKNS</sequence>
<feature type="domain" description="Alpha/beta hydrolase fold-3" evidence="2">
    <location>
        <begin position="127"/>
        <end position="332"/>
    </location>
</feature>
<organism evidence="3">
    <name type="scientific">Acinetobacter sp. ECU2040</name>
    <dbReference type="NCBI Taxonomy" id="1537152"/>
    <lineage>
        <taxon>Bacteria</taxon>
        <taxon>Pseudomonadati</taxon>
        <taxon>Pseudomonadota</taxon>
        <taxon>Gammaproteobacteria</taxon>
        <taxon>Moraxellales</taxon>
        <taxon>Moraxellaceae</taxon>
        <taxon>Acinetobacter</taxon>
    </lineage>
</organism>